<dbReference type="Pfam" id="PF00583">
    <property type="entry name" value="Acetyltransf_1"/>
    <property type="match status" value="1"/>
</dbReference>
<dbReference type="Gene3D" id="3.40.630.30">
    <property type="match status" value="1"/>
</dbReference>
<dbReference type="Proteomes" id="UP000016584">
    <property type="component" value="Unassembled WGS sequence"/>
</dbReference>
<dbReference type="GO" id="GO:0008999">
    <property type="term" value="F:protein-N-terminal-alanine acetyltransferase activity"/>
    <property type="evidence" value="ECO:0007669"/>
    <property type="project" value="TreeGrafter"/>
</dbReference>
<organism evidence="2 3">
    <name type="scientific">Sphingobacterium paucimobilis HER1398</name>
    <dbReference type="NCBI Taxonomy" id="1346330"/>
    <lineage>
        <taxon>Bacteria</taxon>
        <taxon>Pseudomonadati</taxon>
        <taxon>Bacteroidota</taxon>
        <taxon>Sphingobacteriia</taxon>
        <taxon>Sphingobacteriales</taxon>
        <taxon>Sphingobacteriaceae</taxon>
        <taxon>Sphingobacterium</taxon>
    </lineage>
</organism>
<dbReference type="OrthoDB" id="9811523at2"/>
<protein>
    <recommendedName>
        <fullName evidence="1">N-acetyltransferase domain-containing protein</fullName>
    </recommendedName>
</protein>
<dbReference type="CDD" id="cd04301">
    <property type="entry name" value="NAT_SF"/>
    <property type="match status" value="1"/>
</dbReference>
<gene>
    <name evidence="2" type="ORF">M472_13990</name>
</gene>
<dbReference type="SUPFAM" id="SSF55729">
    <property type="entry name" value="Acyl-CoA N-acyltransferases (Nat)"/>
    <property type="match status" value="1"/>
</dbReference>
<dbReference type="PANTHER" id="PTHR43617:SF20">
    <property type="entry name" value="N-ALPHA-ACETYLTRANSFERASE RIMI"/>
    <property type="match status" value="1"/>
</dbReference>
<dbReference type="InterPro" id="IPR000182">
    <property type="entry name" value="GNAT_dom"/>
</dbReference>
<dbReference type="PATRIC" id="fig|1346330.5.peg.1515"/>
<dbReference type="STRING" id="1346330.M472_13990"/>
<dbReference type="AlphaFoldDB" id="U2JB36"/>
<reference evidence="2 3" key="1">
    <citation type="journal article" date="2013" name="Genome Announc.">
        <title>The Draft Genome Sequence of Sphingomonas paucimobilis Strain HER1398 (Proteobacteria), Host to the Giant PAU Phage, Indicates That It Is a Member of the Genus Sphingobacterium (Bacteroidetes).</title>
        <authorList>
            <person name="White R.A.III."/>
            <person name="Suttle C.A."/>
        </authorList>
    </citation>
    <scope>NUCLEOTIDE SEQUENCE [LARGE SCALE GENOMIC DNA]</scope>
    <source>
        <strain evidence="2 3">HER1398</strain>
    </source>
</reference>
<sequence length="152" mass="17581">MHITLRPVTADNYYDVSLLTTNVDGIPTLDEEFICCNALSLAESKYFPDLQPQALYDGEVPVGFILWGPYVNDQNNYWVLRYMIDYRHQGKGYGKRAFRLFIEELRMSEVISELYLGLDPSNKKAISLYTSCGFEFTGHEKDGEKVYRLQVQ</sequence>
<comment type="caution">
    <text evidence="2">The sequence shown here is derived from an EMBL/GenBank/DDBJ whole genome shotgun (WGS) entry which is preliminary data.</text>
</comment>
<dbReference type="eggNOG" id="COG0456">
    <property type="taxonomic scope" value="Bacteria"/>
</dbReference>
<dbReference type="PANTHER" id="PTHR43617">
    <property type="entry name" value="L-AMINO ACID N-ACETYLTRANSFERASE"/>
    <property type="match status" value="1"/>
</dbReference>
<dbReference type="InterPro" id="IPR050276">
    <property type="entry name" value="MshD_Acetyltransferase"/>
</dbReference>
<feature type="domain" description="N-acetyltransferase" evidence="1">
    <location>
        <begin position="3"/>
        <end position="152"/>
    </location>
</feature>
<evidence type="ECO:0000313" key="2">
    <source>
        <dbReference type="EMBL" id="ERJ59878.1"/>
    </source>
</evidence>
<dbReference type="EMBL" id="ATDL01000012">
    <property type="protein sequence ID" value="ERJ59878.1"/>
    <property type="molecule type" value="Genomic_DNA"/>
</dbReference>
<keyword evidence="3" id="KW-1185">Reference proteome</keyword>
<evidence type="ECO:0000259" key="1">
    <source>
        <dbReference type="PROSITE" id="PS51186"/>
    </source>
</evidence>
<dbReference type="PROSITE" id="PS51186">
    <property type="entry name" value="GNAT"/>
    <property type="match status" value="1"/>
</dbReference>
<dbReference type="InterPro" id="IPR016181">
    <property type="entry name" value="Acyl_CoA_acyltransferase"/>
</dbReference>
<evidence type="ECO:0000313" key="3">
    <source>
        <dbReference type="Proteomes" id="UP000016584"/>
    </source>
</evidence>
<dbReference type="RefSeq" id="WP_021069697.1">
    <property type="nucleotide sequence ID" value="NZ_ATDL01000012.1"/>
</dbReference>
<name>U2JB36_9SPHI</name>
<proteinExistence type="predicted"/>
<accession>U2JB36</accession>